<dbReference type="Proteomes" id="UP000254293">
    <property type="component" value="Unassembled WGS sequence"/>
</dbReference>
<dbReference type="AlphaFoldDB" id="A0A377QZX8"/>
<dbReference type="GO" id="GO:0016747">
    <property type="term" value="F:acyltransferase activity, transferring groups other than amino-acyl groups"/>
    <property type="evidence" value="ECO:0007669"/>
    <property type="project" value="InterPro"/>
</dbReference>
<dbReference type="InterPro" id="IPR016181">
    <property type="entry name" value="Acyl_CoA_acyltransferase"/>
</dbReference>
<dbReference type="InterPro" id="IPR051538">
    <property type="entry name" value="Acyl-CoA_Synth/Transferase"/>
</dbReference>
<organism evidence="5 6">
    <name type="scientific">Kingella potus</name>
    <dbReference type="NCBI Taxonomy" id="265175"/>
    <lineage>
        <taxon>Bacteria</taxon>
        <taxon>Pseudomonadati</taxon>
        <taxon>Pseudomonadota</taxon>
        <taxon>Betaproteobacteria</taxon>
        <taxon>Neisseriales</taxon>
        <taxon>Neisseriaceae</taxon>
        <taxon>Kingella</taxon>
    </lineage>
</organism>
<dbReference type="PANTHER" id="PTHR43334:SF1">
    <property type="entry name" value="3-HYDROXYPROPIONATE--COA LIGASE [ADP-FORMING]"/>
    <property type="match status" value="1"/>
</dbReference>
<dbReference type="RefSeq" id="WP_115308137.1">
    <property type="nucleotide sequence ID" value="NZ_UGJJ01000001.1"/>
</dbReference>
<name>A0A377QZX8_9NEIS</name>
<dbReference type="Gene3D" id="3.40.630.30">
    <property type="match status" value="1"/>
</dbReference>
<dbReference type="SUPFAM" id="SSF55729">
    <property type="entry name" value="Acyl-CoA N-acyltransferases (Nat)"/>
    <property type="match status" value="1"/>
</dbReference>
<dbReference type="PROSITE" id="PS51186">
    <property type="entry name" value="GNAT"/>
    <property type="match status" value="1"/>
</dbReference>
<evidence type="ECO:0000259" key="4">
    <source>
        <dbReference type="PROSITE" id="PS51186"/>
    </source>
</evidence>
<dbReference type="PANTHER" id="PTHR43334">
    <property type="entry name" value="ACETATE--COA LIGASE [ADP-FORMING]"/>
    <property type="match status" value="1"/>
</dbReference>
<evidence type="ECO:0000313" key="6">
    <source>
        <dbReference type="Proteomes" id="UP000254293"/>
    </source>
</evidence>
<dbReference type="InterPro" id="IPR036291">
    <property type="entry name" value="NAD(P)-bd_dom_sf"/>
</dbReference>
<dbReference type="SUPFAM" id="SSF52210">
    <property type="entry name" value="Succinyl-CoA synthetase domains"/>
    <property type="match status" value="1"/>
</dbReference>
<keyword evidence="3" id="KW-0067">ATP-binding</keyword>
<dbReference type="Pfam" id="PF13380">
    <property type="entry name" value="CoA_binding_2"/>
    <property type="match status" value="1"/>
</dbReference>
<feature type="domain" description="N-acetyltransferase" evidence="4">
    <location>
        <begin position="571"/>
        <end position="726"/>
    </location>
</feature>
<accession>A0A377QZX8</accession>
<dbReference type="EMBL" id="UGJJ01000001">
    <property type="protein sequence ID" value="STR00936.1"/>
    <property type="molecule type" value="Genomic_DNA"/>
</dbReference>
<dbReference type="GO" id="GO:0016874">
    <property type="term" value="F:ligase activity"/>
    <property type="evidence" value="ECO:0007669"/>
    <property type="project" value="UniProtKB-KW"/>
</dbReference>
<dbReference type="GO" id="GO:0005524">
    <property type="term" value="F:ATP binding"/>
    <property type="evidence" value="ECO:0007669"/>
    <property type="project" value="UniProtKB-KW"/>
</dbReference>
<evidence type="ECO:0000256" key="1">
    <source>
        <dbReference type="ARBA" id="ARBA00022598"/>
    </source>
</evidence>
<proteinExistence type="predicted"/>
<keyword evidence="1" id="KW-0436">Ligase</keyword>
<sequence>MTPLPLHELFEARHIAVAGASPRMETAGGRIFAALLHRPFAGRLTPVNPRRKTVAGLAAVAHVAQISDTPDLAVLAVPPEARAGVVAACAASGVPYVLLAADEGSEPDDAQCAKLFKAAAGGAGKTQLVLCGGDGFNLPQAGLYAGCFGSFPAAGRVALLGRQPGFCGGVLRGLHGIPVGFSFTANLLPQSPVAPWLDRFREDGHSRLLVCQYLQQQPAAFFSSLRQAAQEKNVVLYAPQSLNAHEDALLRGLAEQCGALAVRTPGELQAAVRAAFLLRRQGQGGIHILADGETGWLADMAEAAGVRAHVLPALSRRANPLEIRDAAAAALADGNCRALLVRAHDADTAAQLAQLQQGSETPLYAVLPQDTGADGAFSDGLSAFRSEEQAVQTLAAQAAWQRLHKSRQTPAKPRRPSCLPPDLRQAALLAEHPEELAAVLHLPPYGVDGFSDGLLSYTVLPHEGAVLEAQYCGQTLLLLPPFDTRHALRLSRFFGNGGLRPAFEQLLLSLHAAAYGFPQLQSLRIRADTQNALLYSENLSAAADAPPSEPLFAAAPLSDCRFFAAANGEILHIRPLLPEDAEALQRFVRSMDEADRKTRFMSAVKELPPARLARFTLIDYARDYALAAWRGSGEIAAWAQYASLRFPDACEFGIAVAADMKGQGLAACLMRQLIRRAGRQGYGTVCAEILSENTAMTALAAKLGFKISPSPDDARLLAARLVLQREKHRKNRLPGNKRLRAAGKTV</sequence>
<reference evidence="5 6" key="1">
    <citation type="submission" date="2018-06" db="EMBL/GenBank/DDBJ databases">
        <authorList>
            <consortium name="Pathogen Informatics"/>
            <person name="Doyle S."/>
        </authorList>
    </citation>
    <scope>NUCLEOTIDE SEQUENCE [LARGE SCALE GENOMIC DNA]</scope>
    <source>
        <strain evidence="5 6">NCTC13336</strain>
    </source>
</reference>
<dbReference type="SUPFAM" id="SSF51735">
    <property type="entry name" value="NAD(P)-binding Rossmann-fold domains"/>
    <property type="match status" value="1"/>
</dbReference>
<evidence type="ECO:0000256" key="2">
    <source>
        <dbReference type="ARBA" id="ARBA00022741"/>
    </source>
</evidence>
<dbReference type="InterPro" id="IPR000182">
    <property type="entry name" value="GNAT_dom"/>
</dbReference>
<evidence type="ECO:0000256" key="3">
    <source>
        <dbReference type="ARBA" id="ARBA00022840"/>
    </source>
</evidence>
<dbReference type="SMART" id="SM00881">
    <property type="entry name" value="CoA_binding"/>
    <property type="match status" value="1"/>
</dbReference>
<dbReference type="InterPro" id="IPR016102">
    <property type="entry name" value="Succinyl-CoA_synth-like"/>
</dbReference>
<dbReference type="Pfam" id="PF13302">
    <property type="entry name" value="Acetyltransf_3"/>
    <property type="match status" value="1"/>
</dbReference>
<protein>
    <submittedName>
        <fullName evidence="5">Uncharacterized conserved protein</fullName>
    </submittedName>
</protein>
<keyword evidence="2" id="KW-0547">Nucleotide-binding</keyword>
<evidence type="ECO:0000313" key="5">
    <source>
        <dbReference type="EMBL" id="STR00936.1"/>
    </source>
</evidence>
<dbReference type="OrthoDB" id="9807426at2"/>
<dbReference type="Gene3D" id="3.40.50.720">
    <property type="entry name" value="NAD(P)-binding Rossmann-like Domain"/>
    <property type="match status" value="1"/>
</dbReference>
<gene>
    <name evidence="5" type="ORF">NCTC13336_01160</name>
</gene>
<dbReference type="InterPro" id="IPR003781">
    <property type="entry name" value="CoA-bd"/>
</dbReference>
<keyword evidence="6" id="KW-1185">Reference proteome</keyword>